<accession>A0ABP7MK64</accession>
<dbReference type="CDD" id="cd04332">
    <property type="entry name" value="YbaK_like"/>
    <property type="match status" value="1"/>
</dbReference>
<evidence type="ECO:0000313" key="3">
    <source>
        <dbReference type="Proteomes" id="UP001501565"/>
    </source>
</evidence>
<organism evidence="2 3">
    <name type="scientific">Litoribacillus peritrichatus</name>
    <dbReference type="NCBI Taxonomy" id="718191"/>
    <lineage>
        <taxon>Bacteria</taxon>
        <taxon>Pseudomonadati</taxon>
        <taxon>Pseudomonadota</taxon>
        <taxon>Gammaproteobacteria</taxon>
        <taxon>Oceanospirillales</taxon>
        <taxon>Oceanospirillaceae</taxon>
        <taxon>Litoribacillus</taxon>
    </lineage>
</organism>
<gene>
    <name evidence="2" type="ORF">GCM10022277_21120</name>
</gene>
<dbReference type="EMBL" id="BAABBN010000007">
    <property type="protein sequence ID" value="GAA3924999.1"/>
    <property type="molecule type" value="Genomic_DNA"/>
</dbReference>
<dbReference type="InterPro" id="IPR036754">
    <property type="entry name" value="YbaK/aa-tRNA-synt-asso_dom_sf"/>
</dbReference>
<sequence length="159" mass="18169">MSVVARVGEYLDAQHIQYDVIHHGLSNSSIDSARAAKISPMKLAKAVILEDHEGRYMMAVLPSMNKIRLHKLADTFQRDFHLISERRVYKMFDDCEPGAVPPIGRAYNMEAVYDELLEEQKDVFLEAGDHQSLIHLKQSEFKKLVADCQHGRFSGEVFH</sequence>
<dbReference type="PANTHER" id="PTHR30411">
    <property type="entry name" value="CYTOPLASMIC PROTEIN"/>
    <property type="match status" value="1"/>
</dbReference>
<keyword evidence="3" id="KW-1185">Reference proteome</keyword>
<dbReference type="RefSeq" id="WP_344798343.1">
    <property type="nucleotide sequence ID" value="NZ_BAABBN010000007.1"/>
</dbReference>
<evidence type="ECO:0000259" key="1">
    <source>
        <dbReference type="Pfam" id="PF04073"/>
    </source>
</evidence>
<dbReference type="Proteomes" id="UP001501565">
    <property type="component" value="Unassembled WGS sequence"/>
</dbReference>
<dbReference type="SUPFAM" id="SSF55826">
    <property type="entry name" value="YbaK/ProRS associated domain"/>
    <property type="match status" value="1"/>
</dbReference>
<dbReference type="PANTHER" id="PTHR30411:SF9">
    <property type="entry name" value="MULTIFUNCTIONAL SER_THR-TRNA DEACYLASE PROXP-Y"/>
    <property type="match status" value="1"/>
</dbReference>
<dbReference type="Pfam" id="PF04073">
    <property type="entry name" value="tRNA_edit"/>
    <property type="match status" value="1"/>
</dbReference>
<dbReference type="InterPro" id="IPR007214">
    <property type="entry name" value="YbaK/aa-tRNA-synth-assoc-dom"/>
</dbReference>
<evidence type="ECO:0000313" key="2">
    <source>
        <dbReference type="EMBL" id="GAA3924999.1"/>
    </source>
</evidence>
<comment type="caution">
    <text evidence="2">The sequence shown here is derived from an EMBL/GenBank/DDBJ whole genome shotgun (WGS) entry which is preliminary data.</text>
</comment>
<protein>
    <submittedName>
        <fullName evidence="2">YbaK/EbsC family protein</fullName>
    </submittedName>
</protein>
<reference evidence="3" key="1">
    <citation type="journal article" date="2019" name="Int. J. Syst. Evol. Microbiol.">
        <title>The Global Catalogue of Microorganisms (GCM) 10K type strain sequencing project: providing services to taxonomists for standard genome sequencing and annotation.</title>
        <authorList>
            <consortium name="The Broad Institute Genomics Platform"/>
            <consortium name="The Broad Institute Genome Sequencing Center for Infectious Disease"/>
            <person name="Wu L."/>
            <person name="Ma J."/>
        </authorList>
    </citation>
    <scope>NUCLEOTIDE SEQUENCE [LARGE SCALE GENOMIC DNA]</scope>
    <source>
        <strain evidence="3">JCM 17551</strain>
    </source>
</reference>
<proteinExistence type="predicted"/>
<name>A0ABP7MK64_9GAMM</name>
<dbReference type="Gene3D" id="3.90.960.10">
    <property type="entry name" value="YbaK/aminoacyl-tRNA synthetase-associated domain"/>
    <property type="match status" value="1"/>
</dbReference>
<feature type="domain" description="YbaK/aminoacyl-tRNA synthetase-associated" evidence="1">
    <location>
        <begin position="30"/>
        <end position="144"/>
    </location>
</feature>